<evidence type="ECO:0000313" key="12">
    <source>
        <dbReference type="Proteomes" id="UP000036325"/>
    </source>
</evidence>
<dbReference type="Gene3D" id="3.40.50.300">
    <property type="entry name" value="P-loop containing nucleotide triphosphate hydrolases"/>
    <property type="match status" value="1"/>
</dbReference>
<dbReference type="InterPro" id="IPR003439">
    <property type="entry name" value="ABC_transporter-like_ATP-bd"/>
</dbReference>
<dbReference type="PANTHER" id="PTHR43394:SF1">
    <property type="entry name" value="ATP-BINDING CASSETTE SUB-FAMILY B MEMBER 10, MITOCHONDRIAL"/>
    <property type="match status" value="1"/>
</dbReference>
<keyword evidence="5 11" id="KW-0067">ATP-binding</keyword>
<keyword evidence="4" id="KW-0547">Nucleotide-binding</keyword>
<keyword evidence="6 8" id="KW-1133">Transmembrane helix</keyword>
<evidence type="ECO:0000256" key="4">
    <source>
        <dbReference type="ARBA" id="ARBA00022741"/>
    </source>
</evidence>
<evidence type="ECO:0000256" key="7">
    <source>
        <dbReference type="ARBA" id="ARBA00023136"/>
    </source>
</evidence>
<evidence type="ECO:0000256" key="6">
    <source>
        <dbReference type="ARBA" id="ARBA00022989"/>
    </source>
</evidence>
<evidence type="ECO:0000256" key="2">
    <source>
        <dbReference type="ARBA" id="ARBA00022448"/>
    </source>
</evidence>
<dbReference type="GO" id="GO:0005524">
    <property type="term" value="F:ATP binding"/>
    <property type="evidence" value="ECO:0007669"/>
    <property type="project" value="UniProtKB-KW"/>
</dbReference>
<feature type="transmembrane region" description="Helical" evidence="8">
    <location>
        <begin position="260"/>
        <end position="282"/>
    </location>
</feature>
<dbReference type="PANTHER" id="PTHR43394">
    <property type="entry name" value="ATP-DEPENDENT PERMEASE MDL1, MITOCHONDRIAL"/>
    <property type="match status" value="1"/>
</dbReference>
<comment type="subcellular location">
    <subcellularLocation>
        <location evidence="1">Cell membrane</location>
        <topology evidence="1">Multi-pass membrane protein</topology>
    </subcellularLocation>
</comment>
<comment type="caution">
    <text evidence="11">The sequence shown here is derived from an EMBL/GenBank/DDBJ whole genome shotgun (WGS) entry which is preliminary data.</text>
</comment>
<feature type="transmembrane region" description="Helical" evidence="8">
    <location>
        <begin position="145"/>
        <end position="167"/>
    </location>
</feature>
<dbReference type="EMBL" id="JYLF01000007">
    <property type="protein sequence ID" value="KMN12609.1"/>
    <property type="molecule type" value="Genomic_DNA"/>
</dbReference>
<dbReference type="Gene3D" id="1.20.1560.10">
    <property type="entry name" value="ABC transporter type 1, transmembrane domain"/>
    <property type="match status" value="1"/>
</dbReference>
<reference evidence="11 12" key="1">
    <citation type="submission" date="2015-02" db="EMBL/GenBank/DDBJ databases">
        <title>Pseudomonas helleri sp. nov. and Pseudomonas weihenstephanensis sp. nov., isolated from raw cows milk.</title>
        <authorList>
            <person name="von Neubeck M."/>
            <person name="Huptas C."/>
            <person name="Wenning M."/>
            <person name="Scherer S."/>
        </authorList>
    </citation>
    <scope>NUCLEOTIDE SEQUENCE [LARGE SCALE GENOMIC DNA]</scope>
    <source>
        <strain evidence="11 12">DSM 29166</strain>
    </source>
</reference>
<dbReference type="AlphaFoldDB" id="A0A0J6ILC5"/>
<name>A0A0J6ILC5_9PSED</name>
<dbReference type="PROSITE" id="PS50893">
    <property type="entry name" value="ABC_TRANSPORTER_2"/>
    <property type="match status" value="1"/>
</dbReference>
<gene>
    <name evidence="11" type="ORF">TU86_16450</name>
</gene>
<dbReference type="SUPFAM" id="SSF90123">
    <property type="entry name" value="ABC transporter transmembrane region"/>
    <property type="match status" value="1"/>
</dbReference>
<proteinExistence type="predicted"/>
<dbReference type="GO" id="GO:0016887">
    <property type="term" value="F:ATP hydrolysis activity"/>
    <property type="evidence" value="ECO:0007669"/>
    <property type="project" value="InterPro"/>
</dbReference>
<evidence type="ECO:0000259" key="9">
    <source>
        <dbReference type="PROSITE" id="PS50893"/>
    </source>
</evidence>
<dbReference type="SMART" id="SM00382">
    <property type="entry name" value="AAA"/>
    <property type="match status" value="1"/>
</dbReference>
<dbReference type="InterPro" id="IPR003593">
    <property type="entry name" value="AAA+_ATPase"/>
</dbReference>
<dbReference type="Proteomes" id="UP000036325">
    <property type="component" value="Unassembled WGS sequence"/>
</dbReference>
<dbReference type="Pfam" id="PF00005">
    <property type="entry name" value="ABC_tran"/>
    <property type="match status" value="1"/>
</dbReference>
<keyword evidence="3 8" id="KW-0812">Transmembrane</keyword>
<dbReference type="InterPro" id="IPR039421">
    <property type="entry name" value="Type_1_exporter"/>
</dbReference>
<dbReference type="InterPro" id="IPR011527">
    <property type="entry name" value="ABC1_TM_dom"/>
</dbReference>
<evidence type="ECO:0000256" key="8">
    <source>
        <dbReference type="SAM" id="Phobius"/>
    </source>
</evidence>
<dbReference type="FunFam" id="3.40.50.300:FF:000287">
    <property type="entry name" value="Multidrug ABC transporter ATP-binding protein"/>
    <property type="match status" value="1"/>
</dbReference>
<accession>A0A0J6ILC5</accession>
<dbReference type="GO" id="GO:0005886">
    <property type="term" value="C:plasma membrane"/>
    <property type="evidence" value="ECO:0007669"/>
    <property type="project" value="UniProtKB-SubCell"/>
</dbReference>
<dbReference type="InterPro" id="IPR017871">
    <property type="entry name" value="ABC_transporter-like_CS"/>
</dbReference>
<evidence type="ECO:0000256" key="5">
    <source>
        <dbReference type="ARBA" id="ARBA00022840"/>
    </source>
</evidence>
<dbReference type="InterPro" id="IPR027417">
    <property type="entry name" value="P-loop_NTPase"/>
</dbReference>
<organism evidence="11 12">
    <name type="scientific">Pseudomonas weihenstephanensis</name>
    <dbReference type="NCBI Taxonomy" id="1608994"/>
    <lineage>
        <taxon>Bacteria</taxon>
        <taxon>Pseudomonadati</taxon>
        <taxon>Pseudomonadota</taxon>
        <taxon>Gammaproteobacteria</taxon>
        <taxon>Pseudomonadales</taxon>
        <taxon>Pseudomonadaceae</taxon>
        <taxon>Pseudomonas</taxon>
    </lineage>
</organism>
<dbReference type="PROSITE" id="PS50929">
    <property type="entry name" value="ABC_TM1F"/>
    <property type="match status" value="1"/>
</dbReference>
<feature type="transmembrane region" description="Helical" evidence="8">
    <location>
        <begin position="173"/>
        <end position="192"/>
    </location>
</feature>
<dbReference type="GO" id="GO:0015421">
    <property type="term" value="F:ABC-type oligopeptide transporter activity"/>
    <property type="evidence" value="ECO:0007669"/>
    <property type="project" value="TreeGrafter"/>
</dbReference>
<dbReference type="STRING" id="1608994.TU86_16450"/>
<evidence type="ECO:0000313" key="11">
    <source>
        <dbReference type="EMBL" id="KMN12609.1"/>
    </source>
</evidence>
<evidence type="ECO:0000256" key="1">
    <source>
        <dbReference type="ARBA" id="ARBA00004651"/>
    </source>
</evidence>
<dbReference type="SUPFAM" id="SSF52540">
    <property type="entry name" value="P-loop containing nucleoside triphosphate hydrolases"/>
    <property type="match status" value="1"/>
</dbReference>
<dbReference type="OrthoDB" id="9806127at2"/>
<dbReference type="RefSeq" id="WP_048365385.1">
    <property type="nucleotide sequence ID" value="NZ_JYLF01000007.1"/>
</dbReference>
<evidence type="ECO:0000256" key="3">
    <source>
        <dbReference type="ARBA" id="ARBA00022692"/>
    </source>
</evidence>
<feature type="domain" description="ABC transporter" evidence="9">
    <location>
        <begin position="351"/>
        <end position="585"/>
    </location>
</feature>
<keyword evidence="2" id="KW-0813">Transport</keyword>
<feature type="domain" description="ABC transmembrane type-1" evidence="10">
    <location>
        <begin position="30"/>
        <end position="317"/>
    </location>
</feature>
<dbReference type="Pfam" id="PF00664">
    <property type="entry name" value="ABC_membrane"/>
    <property type="match status" value="1"/>
</dbReference>
<dbReference type="InterPro" id="IPR036640">
    <property type="entry name" value="ABC1_TM_sf"/>
</dbReference>
<keyword evidence="7 8" id="KW-0472">Membrane</keyword>
<feature type="transmembrane region" description="Helical" evidence="8">
    <location>
        <begin position="70"/>
        <end position="99"/>
    </location>
</feature>
<dbReference type="PATRIC" id="fig|1608994.3.peg.3974"/>
<evidence type="ECO:0000259" key="10">
    <source>
        <dbReference type="PROSITE" id="PS50929"/>
    </source>
</evidence>
<sequence>MSEVDAITLPPKQPWAFVWHYIRLYPGWYWGIALLQVGAAMTATLMPYAIGQITGAVSDGAWDQADVWHASLPALGLLLGLAVAQMLFARGATLCMIMVRPQQKIRIIRDLFSYLQRHSPRYFSEHFAGSLAHRIGEGSIGLLEITWSLVVEMLPILVVLVTSLVLLTLASPWLGLGLLLWVGAYSWLAFVLSRKAQVLAGNHAQARSVTTGKIVDAVGNLSSIRLFARQGFELDYLTRYQTEEKQAAQRSFFYQEKIRLLQDSLSIVLRVGLVALALYLWHLGKIDVGQLVMVATLGLMIVAQCSFLSMQFMHFFEFIGNIENSINTLLQPHEMPDQHGAQAARIEKGSIHFRDVNFGYSPDKPIFKHFNLDIRAGQRVGIVGFSGSGKSTLLNLLLRSYDPQSGKIEVDGLDIQHMTQQSLHTHIALIPQEPGLFHRSLRENIGYGDVHASESHIILAAKRAHAHEFILQMPEGYDALIGERGVKLSGGQRQRIAIARALLKNAPIMVLDEATASLDSETESLIQGSLDDIMSDKTVLVVAHRLSTIAHLDRIVVLDKGQIIEDGTHGQLLERRGLYFGLWQRQTDGLLSETDDQVQDNLVTQES</sequence>
<dbReference type="PROSITE" id="PS00211">
    <property type="entry name" value="ABC_TRANSPORTER_1"/>
    <property type="match status" value="1"/>
</dbReference>
<feature type="transmembrane region" description="Helical" evidence="8">
    <location>
        <begin position="288"/>
        <end position="308"/>
    </location>
</feature>
<protein>
    <submittedName>
        <fullName evidence="11">ABC transporter ATP-binding protein</fullName>
    </submittedName>
</protein>
<feature type="transmembrane region" description="Helical" evidence="8">
    <location>
        <begin position="28"/>
        <end position="50"/>
    </location>
</feature>